<dbReference type="PANTHER" id="PTHR35205:SF1">
    <property type="entry name" value="ZU5 DOMAIN-CONTAINING PROTEIN"/>
    <property type="match status" value="1"/>
</dbReference>
<dbReference type="PANTHER" id="PTHR35205">
    <property type="entry name" value="NB-ARC AND TPR DOMAIN PROTEIN"/>
    <property type="match status" value="1"/>
</dbReference>
<keyword evidence="3" id="KW-1185">Reference proteome</keyword>
<sequence>LSLFHHGHISECSSSSSSSGTQPPTQTRGRIFRTLKPSSQSKSDWLAVSLTTAKGAAAAAECLPFPYVKGAFGIVVVILETVEKVKKNRDDLKELCGNIMDIVQIIQDQLSLHVDTAAVKFKQLCEDLEGVLQNILKVVQQLQTEPRGISKRFKEVMKTGSTADKISAHRTKIQELRSNFMLMAVIDTNLHLHKALSMGMPSSLLPTQVTQSITKCPPPSRIFHGRQIILDKMQQFFEVDLGKQHIFLLHGLGGSGKTQTALKFIQESSSRFSDIFLIDTSTLETIDTGLKNIAATRNVGSTADDALQWLSTQSADWLLLFDNADDPKINLHRFFPPCNHGNILITSRNPGLRVHAGSHSLVSDMEELDAVELLLTSAGENVTPGNK</sequence>
<organism evidence="2 3">
    <name type="scientific">Mycena rosella</name>
    <name type="common">Pink bonnet</name>
    <name type="synonym">Agaricus rosellus</name>
    <dbReference type="NCBI Taxonomy" id="1033263"/>
    <lineage>
        <taxon>Eukaryota</taxon>
        <taxon>Fungi</taxon>
        <taxon>Dikarya</taxon>
        <taxon>Basidiomycota</taxon>
        <taxon>Agaricomycotina</taxon>
        <taxon>Agaricomycetes</taxon>
        <taxon>Agaricomycetidae</taxon>
        <taxon>Agaricales</taxon>
        <taxon>Marasmiineae</taxon>
        <taxon>Mycenaceae</taxon>
        <taxon>Mycena</taxon>
    </lineage>
</organism>
<dbReference type="InterPro" id="IPR036537">
    <property type="entry name" value="Adaptor_Cbl_N_dom_sf"/>
</dbReference>
<dbReference type="Proteomes" id="UP001221757">
    <property type="component" value="Unassembled WGS sequence"/>
</dbReference>
<dbReference type="AlphaFoldDB" id="A0AAD7FTN8"/>
<evidence type="ECO:0000313" key="2">
    <source>
        <dbReference type="EMBL" id="KAJ7637414.1"/>
    </source>
</evidence>
<reference evidence="2" key="1">
    <citation type="submission" date="2023-03" db="EMBL/GenBank/DDBJ databases">
        <title>Massive genome expansion in bonnet fungi (Mycena s.s.) driven by repeated elements and novel gene families across ecological guilds.</title>
        <authorList>
            <consortium name="Lawrence Berkeley National Laboratory"/>
            <person name="Harder C.B."/>
            <person name="Miyauchi S."/>
            <person name="Viragh M."/>
            <person name="Kuo A."/>
            <person name="Thoen E."/>
            <person name="Andreopoulos B."/>
            <person name="Lu D."/>
            <person name="Skrede I."/>
            <person name="Drula E."/>
            <person name="Henrissat B."/>
            <person name="Morin E."/>
            <person name="Kohler A."/>
            <person name="Barry K."/>
            <person name="LaButti K."/>
            <person name="Morin E."/>
            <person name="Salamov A."/>
            <person name="Lipzen A."/>
            <person name="Mereny Z."/>
            <person name="Hegedus B."/>
            <person name="Baldrian P."/>
            <person name="Stursova M."/>
            <person name="Weitz H."/>
            <person name="Taylor A."/>
            <person name="Grigoriev I.V."/>
            <person name="Nagy L.G."/>
            <person name="Martin F."/>
            <person name="Kauserud H."/>
        </authorList>
    </citation>
    <scope>NUCLEOTIDE SEQUENCE</scope>
    <source>
        <strain evidence="2">CBHHK067</strain>
    </source>
</reference>
<proteinExistence type="predicted"/>
<feature type="non-terminal residue" evidence="2">
    <location>
        <position position="387"/>
    </location>
</feature>
<evidence type="ECO:0000256" key="1">
    <source>
        <dbReference type="SAM" id="MobiDB-lite"/>
    </source>
</evidence>
<dbReference type="GO" id="GO:0007166">
    <property type="term" value="P:cell surface receptor signaling pathway"/>
    <property type="evidence" value="ECO:0007669"/>
    <property type="project" value="InterPro"/>
</dbReference>
<accession>A0AAD7FTN8</accession>
<evidence type="ECO:0000313" key="3">
    <source>
        <dbReference type="Proteomes" id="UP001221757"/>
    </source>
</evidence>
<name>A0AAD7FTN8_MYCRO</name>
<comment type="caution">
    <text evidence="2">The sequence shown here is derived from an EMBL/GenBank/DDBJ whole genome shotgun (WGS) entry which is preliminary data.</text>
</comment>
<dbReference type="EMBL" id="JARKIE010000460">
    <property type="protein sequence ID" value="KAJ7637414.1"/>
    <property type="molecule type" value="Genomic_DNA"/>
</dbReference>
<dbReference type="SUPFAM" id="SSF52540">
    <property type="entry name" value="P-loop containing nucleoside triphosphate hydrolases"/>
    <property type="match status" value="1"/>
</dbReference>
<dbReference type="Gene3D" id="1.20.930.20">
    <property type="entry name" value="Adaptor protein Cbl, N-terminal domain"/>
    <property type="match status" value="1"/>
</dbReference>
<gene>
    <name evidence="2" type="ORF">B0H17DRAFT_1279478</name>
</gene>
<dbReference type="InterPro" id="IPR059179">
    <property type="entry name" value="MLKL-like_MCAfunc"/>
</dbReference>
<dbReference type="CDD" id="cd21037">
    <property type="entry name" value="MLKL_NTD"/>
    <property type="match status" value="1"/>
</dbReference>
<protein>
    <recommendedName>
        <fullName evidence="4">NB-ARC domain-containing protein</fullName>
    </recommendedName>
</protein>
<evidence type="ECO:0008006" key="4">
    <source>
        <dbReference type="Google" id="ProtNLM"/>
    </source>
</evidence>
<dbReference type="InterPro" id="IPR027417">
    <property type="entry name" value="P-loop_NTPase"/>
</dbReference>
<dbReference type="Gene3D" id="3.40.50.300">
    <property type="entry name" value="P-loop containing nucleotide triphosphate hydrolases"/>
    <property type="match status" value="1"/>
</dbReference>
<feature type="region of interest" description="Disordered" evidence="1">
    <location>
        <begin position="1"/>
        <end position="28"/>
    </location>
</feature>